<name>A0ABN7QNY1_9BURK</name>
<dbReference type="Pfam" id="PF08707">
    <property type="entry name" value="PriCT_2"/>
    <property type="match status" value="1"/>
</dbReference>
<dbReference type="Pfam" id="PF13362">
    <property type="entry name" value="Toprim_3"/>
    <property type="match status" value="1"/>
</dbReference>
<dbReference type="InterPro" id="IPR034154">
    <property type="entry name" value="TOPRIM_DnaG/twinkle"/>
</dbReference>
<evidence type="ECO:0000259" key="2">
    <source>
        <dbReference type="Pfam" id="PF08707"/>
    </source>
</evidence>
<evidence type="ECO:0000313" key="5">
    <source>
        <dbReference type="Proteomes" id="UP000789752"/>
    </source>
</evidence>
<dbReference type="CDD" id="cd01029">
    <property type="entry name" value="TOPRIM_primases"/>
    <property type="match status" value="1"/>
</dbReference>
<organism evidence="4 5">
    <name type="scientific">Paraburkholderia gardini</name>
    <dbReference type="NCBI Taxonomy" id="2823469"/>
    <lineage>
        <taxon>Bacteria</taxon>
        <taxon>Pseudomonadati</taxon>
        <taxon>Pseudomonadota</taxon>
        <taxon>Betaproteobacteria</taxon>
        <taxon>Burkholderiales</taxon>
        <taxon>Burkholderiaceae</taxon>
        <taxon>Paraburkholderia</taxon>
    </lineage>
</organism>
<feature type="domain" description="Toprim" evidence="3">
    <location>
        <begin position="244"/>
        <end position="340"/>
    </location>
</feature>
<dbReference type="RefSeq" id="WP_228981460.1">
    <property type="nucleotide sequence ID" value="NZ_CAJQYY010000025.1"/>
</dbReference>
<dbReference type="InterPro" id="IPR014819">
    <property type="entry name" value="PriCT_2"/>
</dbReference>
<evidence type="ECO:0000313" key="4">
    <source>
        <dbReference type="EMBL" id="CAG4913587.1"/>
    </source>
</evidence>
<protein>
    <recommendedName>
        <fullName evidence="6">DNA primase/helicase</fullName>
    </recommendedName>
</protein>
<comment type="caution">
    <text evidence="4">The sequence shown here is derived from an EMBL/GenBank/DDBJ whole genome shotgun (WGS) entry which is preliminary data.</text>
</comment>
<proteinExistence type="predicted"/>
<gene>
    <name evidence="4" type="ORF">R54767_04016</name>
</gene>
<reference evidence="4 5" key="1">
    <citation type="submission" date="2021-04" db="EMBL/GenBank/DDBJ databases">
        <authorList>
            <person name="Vanwijnsberghe S."/>
        </authorList>
    </citation>
    <scope>NUCLEOTIDE SEQUENCE [LARGE SCALE GENOMIC DNA]</scope>
    <source>
        <strain evidence="4 5">LMG 32171</strain>
    </source>
</reference>
<feature type="region of interest" description="Disordered" evidence="1">
    <location>
        <begin position="397"/>
        <end position="475"/>
    </location>
</feature>
<evidence type="ECO:0000256" key="1">
    <source>
        <dbReference type="SAM" id="MobiDB-lite"/>
    </source>
</evidence>
<sequence length="646" mass="69776">MNAPYVDETNRVRAALAVIPADDYATWVDMAFAVRQGLGDAGFEIWDEWSRSAHNYNERAARTTWRSARASGGKTLASLFWLAQQHGFDVKASRVPGTGTAASSGPDREELARRAREAAREEARVRLRHAAVAQTAVSIWEWARPVAPEHPYLVRKQLEPVATLRELEALELKALLGYTPVSEEEPLAGRVLIVPAWVGDAMTTLELIDGTGRKSSLAGGAKKGGYWMSGVSGTLTADAGGMPILIAEGAATALSAHRATGWVAVAALSAGNLPQVAVGLRERYPRAPLIVLGEPGKAESFARQAAQAAQASLALPSFAQDVRINGTQPTDFNDMAVLSGLDAVGELLRDVASRINTDDPAVTGTPPGADAGWVACGTAIEWLEDTDMRRVIEELTDAMTDEAAGTKRRRTGRRQQTQDAHEPAARSEAGASGVPQQDAGHAGADTDSGPASGPVAQDAHAAGHPGEERSRTAPRREIGQALYGLEDVPGEIRALAQHRFGAQIRMATPRENGGPYRGEVLNAEHYVIQEVATRSVVFHRKDRMEFVSDRLKWMDQNQRMNGAEVQIGYDGDRPKVYPWDRAREQLERVVTSLKKSAREAGFGADLDPTLEQLQSVSWTRFREARAAALAQARERAGREPGGNHDR</sequence>
<feature type="domain" description="Primase C-terminal 2" evidence="2">
    <location>
        <begin position="13"/>
        <end position="83"/>
    </location>
</feature>
<dbReference type="Proteomes" id="UP000789752">
    <property type="component" value="Unassembled WGS sequence"/>
</dbReference>
<keyword evidence="5" id="KW-1185">Reference proteome</keyword>
<evidence type="ECO:0000259" key="3">
    <source>
        <dbReference type="Pfam" id="PF13362"/>
    </source>
</evidence>
<dbReference type="InterPro" id="IPR006171">
    <property type="entry name" value="TOPRIM_dom"/>
</dbReference>
<feature type="compositionally biased region" description="Basic and acidic residues" evidence="1">
    <location>
        <begin position="465"/>
        <end position="475"/>
    </location>
</feature>
<accession>A0ABN7QNY1</accession>
<dbReference type="EMBL" id="CAJQYY010000025">
    <property type="protein sequence ID" value="CAG4913587.1"/>
    <property type="molecule type" value="Genomic_DNA"/>
</dbReference>
<evidence type="ECO:0008006" key="6">
    <source>
        <dbReference type="Google" id="ProtNLM"/>
    </source>
</evidence>